<feature type="chain" id="PRO_5044301085" description="Peptidoglycan binding-like domain-containing protein" evidence="1">
    <location>
        <begin position="33"/>
        <end position="189"/>
    </location>
</feature>
<keyword evidence="1" id="KW-0732">Signal</keyword>
<accession>A0AB33KD20</accession>
<dbReference type="RefSeq" id="WP_319599962.1">
    <property type="nucleotide sequence ID" value="NZ_AP035884.1"/>
</dbReference>
<dbReference type="EMBL" id="AP035884">
    <property type="protein sequence ID" value="BFP53479.1"/>
    <property type="molecule type" value="Genomic_DNA"/>
</dbReference>
<dbReference type="InterPro" id="IPR036366">
    <property type="entry name" value="PGBDSf"/>
</dbReference>
<sequence>MNLHGRGGRAVAAAMGTAIALTLGLSASPASAKASDGWVRGYDTFTDDFDDEGVLSKTSHTRSNATCLWQRILWAEGAKYRPSLEAPDRLFKSSQITGIFDDATYRATRALQARWDLGVDGEVGKASLGRAGTHLRQKSGSTARGKKLVLWYSGNAHTITIERNTEGKYLFRDRNNGWRQAGYDYRSCP</sequence>
<dbReference type="InterPro" id="IPR036365">
    <property type="entry name" value="PGBD-like_sf"/>
</dbReference>
<proteinExistence type="predicted"/>
<reference evidence="2" key="1">
    <citation type="submission" date="2024-07" db="EMBL/GenBank/DDBJ databases">
        <title>Complete genome sequences of cellulolytic bacteria, Kitasatospora sp. CMC57 and Streptomyces sp. CMC78, isolated from Japanese agricultural soil.</title>
        <authorList>
            <person name="Hashimoto T."/>
            <person name="Ito M."/>
            <person name="Iwamoto M."/>
            <person name="Fukahori D."/>
            <person name="Shoda T."/>
            <person name="Sakoda M."/>
            <person name="Morohoshi T."/>
            <person name="Mitsuboshi M."/>
            <person name="Nishizawa T."/>
        </authorList>
    </citation>
    <scope>NUCLEOTIDE SEQUENCE</scope>
    <source>
        <strain evidence="2">CMC78</strain>
    </source>
</reference>
<protein>
    <recommendedName>
        <fullName evidence="3">Peptidoglycan binding-like domain-containing protein</fullName>
    </recommendedName>
</protein>
<dbReference type="Gene3D" id="1.10.101.10">
    <property type="entry name" value="PGBD-like superfamily/PGBD"/>
    <property type="match status" value="1"/>
</dbReference>
<feature type="signal peptide" evidence="1">
    <location>
        <begin position="1"/>
        <end position="32"/>
    </location>
</feature>
<gene>
    <name evidence="2" type="ORF">SCMC78_32860</name>
</gene>
<organism evidence="2">
    <name type="scientific">Streptomyces sp. CMC78</name>
    <dbReference type="NCBI Taxonomy" id="3231512"/>
    <lineage>
        <taxon>Bacteria</taxon>
        <taxon>Bacillati</taxon>
        <taxon>Actinomycetota</taxon>
        <taxon>Actinomycetes</taxon>
        <taxon>Kitasatosporales</taxon>
        <taxon>Streptomycetaceae</taxon>
        <taxon>Streptomyces</taxon>
    </lineage>
</organism>
<dbReference type="AlphaFoldDB" id="A0AB33KD20"/>
<dbReference type="KEGG" id="stcm:SCMC78_32860"/>
<evidence type="ECO:0000256" key="1">
    <source>
        <dbReference type="SAM" id="SignalP"/>
    </source>
</evidence>
<dbReference type="SUPFAM" id="SSF47090">
    <property type="entry name" value="PGBD-like"/>
    <property type="match status" value="1"/>
</dbReference>
<name>A0AB33KD20_9ACTN</name>
<evidence type="ECO:0008006" key="3">
    <source>
        <dbReference type="Google" id="ProtNLM"/>
    </source>
</evidence>
<evidence type="ECO:0000313" key="2">
    <source>
        <dbReference type="EMBL" id="BFP53479.1"/>
    </source>
</evidence>